<organism evidence="2 3">
    <name type="scientific">Microcella pacifica</name>
    <dbReference type="NCBI Taxonomy" id="2591847"/>
    <lineage>
        <taxon>Bacteria</taxon>
        <taxon>Bacillati</taxon>
        <taxon>Actinomycetota</taxon>
        <taxon>Actinomycetes</taxon>
        <taxon>Micrococcales</taxon>
        <taxon>Microbacteriaceae</taxon>
        <taxon>Microcella</taxon>
    </lineage>
</organism>
<name>A0A9E5MJH6_9MICO</name>
<dbReference type="RefSeq" id="WP_165638002.1">
    <property type="nucleotide sequence ID" value="NZ_JAVJPO010000019.1"/>
</dbReference>
<evidence type="ECO:0000313" key="3">
    <source>
        <dbReference type="Proteomes" id="UP000818266"/>
    </source>
</evidence>
<protein>
    <submittedName>
        <fullName evidence="2">Uncharacterized protein</fullName>
    </submittedName>
</protein>
<gene>
    <name evidence="2" type="ORF">FK219_000800</name>
</gene>
<dbReference type="Proteomes" id="UP000818266">
    <property type="component" value="Unassembled WGS sequence"/>
</dbReference>
<proteinExistence type="predicted"/>
<feature type="transmembrane region" description="Helical" evidence="1">
    <location>
        <begin position="14"/>
        <end position="34"/>
    </location>
</feature>
<reference evidence="2 3" key="1">
    <citation type="submission" date="2020-03" db="EMBL/GenBank/DDBJ databases">
        <title>Chryseoglobus sp. isolated from a deep-sea seamount.</title>
        <authorList>
            <person name="Zhang D.-C."/>
        </authorList>
    </citation>
    <scope>NUCLEOTIDE SEQUENCE [LARGE SCALE GENOMIC DNA]</scope>
    <source>
        <strain evidence="2 3">KN1116</strain>
    </source>
</reference>
<keyword evidence="1" id="KW-1133">Transmembrane helix</keyword>
<keyword evidence="3" id="KW-1185">Reference proteome</keyword>
<accession>A0A9E5MJH6</accession>
<keyword evidence="1" id="KW-0472">Membrane</keyword>
<sequence>MATLNPHRPEWVRWIPAAILLVVIVGAVLVAAIMGPRLAAGPGPAGEDQVTDLNWSVFTEQGLRFIDDARTPRIDLSSPPVDAVELGLPADGSLTVGPHPTGLDYRLVLIATETEPNGALFTTPQFTVTTSGGQLASVRVEERGSLTFTDAFLAVSERVPDLGFTAPPARDLAQAISDARESGRPEAVRSDTGSAAGMDVVAEVTCFGAGFCQVSYLVTPQVG</sequence>
<evidence type="ECO:0000256" key="1">
    <source>
        <dbReference type="SAM" id="Phobius"/>
    </source>
</evidence>
<comment type="caution">
    <text evidence="2">The sequence shown here is derived from an EMBL/GenBank/DDBJ whole genome shotgun (WGS) entry which is preliminary data.</text>
</comment>
<evidence type="ECO:0000313" key="2">
    <source>
        <dbReference type="EMBL" id="NHF61789.1"/>
    </source>
</evidence>
<keyword evidence="1" id="KW-0812">Transmembrane</keyword>
<dbReference type="AlphaFoldDB" id="A0A9E5MJH6"/>
<dbReference type="EMBL" id="VIKT02000001">
    <property type="protein sequence ID" value="NHF61789.1"/>
    <property type="molecule type" value="Genomic_DNA"/>
</dbReference>